<gene>
    <name evidence="1" type="ORF">QYM36_016990</name>
</gene>
<dbReference type="Proteomes" id="UP001187531">
    <property type="component" value="Unassembled WGS sequence"/>
</dbReference>
<reference evidence="1" key="1">
    <citation type="submission" date="2023-07" db="EMBL/GenBank/DDBJ databases">
        <title>Chromosome-level genome assembly of Artemia franciscana.</title>
        <authorList>
            <person name="Jo E."/>
        </authorList>
    </citation>
    <scope>NUCLEOTIDE SEQUENCE</scope>
    <source>
        <tissue evidence="1">Whole body</tissue>
    </source>
</reference>
<proteinExistence type="predicted"/>
<evidence type="ECO:0000313" key="1">
    <source>
        <dbReference type="EMBL" id="KAK2704782.1"/>
    </source>
</evidence>
<dbReference type="EMBL" id="JAVRJZ010000021">
    <property type="protein sequence ID" value="KAK2704782.1"/>
    <property type="molecule type" value="Genomic_DNA"/>
</dbReference>
<protein>
    <submittedName>
        <fullName evidence="1">Uncharacterized protein</fullName>
    </submittedName>
</protein>
<dbReference type="AlphaFoldDB" id="A0AA88HGE0"/>
<comment type="caution">
    <text evidence="1">The sequence shown here is derived from an EMBL/GenBank/DDBJ whole genome shotgun (WGS) entry which is preliminary data.</text>
</comment>
<sequence>VQTESKIVSVLCGIQRKAAFRIVLHLLSKSDKVFLEMADRQRRPSYVCVPFPHRRHYAVRRKSRKFRQLKALKSKEASPLSEDVTWGQRDSCSSVSRTRKFGFVPSESFLDGFLDALSSNESATGDYEVFDSLKSGPPTVDCHSDARDPSSSCATLIPICDETNKSEATNTPSIQIETISGGFPSTPVSEENENLLPVPYSAERRKAVRKRNRKHGRYVESVL</sequence>
<evidence type="ECO:0000313" key="2">
    <source>
        <dbReference type="Proteomes" id="UP001187531"/>
    </source>
</evidence>
<organism evidence="1 2">
    <name type="scientific">Artemia franciscana</name>
    <name type="common">Brine shrimp</name>
    <name type="synonym">Artemia sanfranciscana</name>
    <dbReference type="NCBI Taxonomy" id="6661"/>
    <lineage>
        <taxon>Eukaryota</taxon>
        <taxon>Metazoa</taxon>
        <taxon>Ecdysozoa</taxon>
        <taxon>Arthropoda</taxon>
        <taxon>Crustacea</taxon>
        <taxon>Branchiopoda</taxon>
        <taxon>Anostraca</taxon>
        <taxon>Artemiidae</taxon>
        <taxon>Artemia</taxon>
    </lineage>
</organism>
<name>A0AA88HGE0_ARTSF</name>
<keyword evidence="2" id="KW-1185">Reference proteome</keyword>
<accession>A0AA88HGE0</accession>
<feature type="non-terminal residue" evidence="1">
    <location>
        <position position="1"/>
    </location>
</feature>